<dbReference type="Proteomes" id="UP000464524">
    <property type="component" value="Chromosome"/>
</dbReference>
<dbReference type="Pfam" id="PF11454">
    <property type="entry name" value="DUF3016"/>
    <property type="match status" value="1"/>
</dbReference>
<keyword evidence="1" id="KW-0732">Signal</keyword>
<protein>
    <recommendedName>
        <fullName evidence="4">DUF3016 domain-containing protein</fullName>
    </recommendedName>
</protein>
<sequence length="175" mass="20042">MKKLAVVLVSGISLMLSAHAYSQGKVEVTWENTDKYTDVRPSNESRKRFKERTFKQLDEYLVELAETLPEGQTLNMTVTNLDLAGQVWPASFVGIGNGANDVRLIKSIDIPRIAFSFELIGADGTILQQGEQNLKDMSFQDRYNPFFSSENLRYEKNMLRMWFEEQFEQNLAKSS</sequence>
<dbReference type="AlphaFoldDB" id="A0A857JPN7"/>
<name>A0A857JPN7_9ALTE</name>
<dbReference type="EMBL" id="CP047656">
    <property type="protein sequence ID" value="QHJ13100.1"/>
    <property type="molecule type" value="Genomic_DNA"/>
</dbReference>
<evidence type="ECO:0008006" key="4">
    <source>
        <dbReference type="Google" id="ProtNLM"/>
    </source>
</evidence>
<keyword evidence="3" id="KW-1185">Reference proteome</keyword>
<accession>A0A857JPN7</accession>
<evidence type="ECO:0000256" key="1">
    <source>
        <dbReference type="SAM" id="SignalP"/>
    </source>
</evidence>
<dbReference type="KEGG" id="pmes:FX988_03358"/>
<evidence type="ECO:0000313" key="2">
    <source>
        <dbReference type="EMBL" id="QHJ13100.1"/>
    </source>
</evidence>
<dbReference type="InterPro" id="IPR021557">
    <property type="entry name" value="DUF3016"/>
</dbReference>
<feature type="signal peptide" evidence="1">
    <location>
        <begin position="1"/>
        <end position="20"/>
    </location>
</feature>
<gene>
    <name evidence="2" type="ORF">FX988_03358</name>
</gene>
<proteinExistence type="predicted"/>
<dbReference type="RefSeq" id="WP_201751599.1">
    <property type="nucleotide sequence ID" value="NZ_CP047656.1"/>
</dbReference>
<organism evidence="2 3">
    <name type="scientific">Paraglaciecola mesophila</name>
    <dbReference type="NCBI Taxonomy" id="197222"/>
    <lineage>
        <taxon>Bacteria</taxon>
        <taxon>Pseudomonadati</taxon>
        <taxon>Pseudomonadota</taxon>
        <taxon>Gammaproteobacteria</taxon>
        <taxon>Alteromonadales</taxon>
        <taxon>Alteromonadaceae</taxon>
        <taxon>Paraglaciecola</taxon>
    </lineage>
</organism>
<reference evidence="2 3" key="1">
    <citation type="submission" date="2019-12" db="EMBL/GenBank/DDBJ databases">
        <title>Genome sequencing and assembly of endphytes of Porphyra tenera.</title>
        <authorList>
            <person name="Park J.M."/>
            <person name="Shin R."/>
            <person name="Jo S.H."/>
        </authorList>
    </citation>
    <scope>NUCLEOTIDE SEQUENCE [LARGE SCALE GENOMIC DNA]</scope>
    <source>
        <strain evidence="2 3">GPM4</strain>
    </source>
</reference>
<feature type="chain" id="PRO_5032698787" description="DUF3016 domain-containing protein" evidence="1">
    <location>
        <begin position="21"/>
        <end position="175"/>
    </location>
</feature>
<evidence type="ECO:0000313" key="3">
    <source>
        <dbReference type="Proteomes" id="UP000464524"/>
    </source>
</evidence>